<name>A0A5P1FLV6_ASPOF</name>
<protein>
    <recommendedName>
        <fullName evidence="12">Proton pump-interactor 1</fullName>
    </recommendedName>
</protein>
<evidence type="ECO:0000256" key="5">
    <source>
        <dbReference type="ARBA" id="ARBA00023054"/>
    </source>
</evidence>
<evidence type="ECO:0008006" key="12">
    <source>
        <dbReference type="Google" id="ProtNLM"/>
    </source>
</evidence>
<feature type="region of interest" description="Disordered" evidence="9">
    <location>
        <begin position="1"/>
        <end position="68"/>
    </location>
</feature>
<feature type="compositionally biased region" description="Basic and acidic residues" evidence="9">
    <location>
        <begin position="353"/>
        <end position="362"/>
    </location>
</feature>
<dbReference type="PANTHER" id="PTHR32219">
    <property type="entry name" value="RNA-BINDING PROTEIN YLMH-RELATED"/>
    <property type="match status" value="1"/>
</dbReference>
<feature type="coiled-coil region" evidence="8">
    <location>
        <begin position="134"/>
        <end position="164"/>
    </location>
</feature>
<organism evidence="10 11">
    <name type="scientific">Asparagus officinalis</name>
    <name type="common">Garden asparagus</name>
    <dbReference type="NCBI Taxonomy" id="4686"/>
    <lineage>
        <taxon>Eukaryota</taxon>
        <taxon>Viridiplantae</taxon>
        <taxon>Streptophyta</taxon>
        <taxon>Embryophyta</taxon>
        <taxon>Tracheophyta</taxon>
        <taxon>Spermatophyta</taxon>
        <taxon>Magnoliopsida</taxon>
        <taxon>Liliopsida</taxon>
        <taxon>Asparagales</taxon>
        <taxon>Asparagaceae</taxon>
        <taxon>Asparagoideae</taxon>
        <taxon>Asparagus</taxon>
    </lineage>
</organism>
<evidence type="ECO:0000313" key="10">
    <source>
        <dbReference type="EMBL" id="ONK79074.1"/>
    </source>
</evidence>
<feature type="region of interest" description="Disordered" evidence="9">
    <location>
        <begin position="353"/>
        <end position="490"/>
    </location>
</feature>
<evidence type="ECO:0000256" key="2">
    <source>
        <dbReference type="ARBA" id="ARBA00022475"/>
    </source>
</evidence>
<dbReference type="OMA" id="RESTYEH"/>
<dbReference type="GO" id="GO:0005886">
    <property type="term" value="C:plasma membrane"/>
    <property type="evidence" value="ECO:0007669"/>
    <property type="project" value="UniProtKB-SubCell"/>
</dbReference>
<feature type="compositionally biased region" description="Basic and acidic residues" evidence="9">
    <location>
        <begin position="393"/>
        <end position="436"/>
    </location>
</feature>
<comment type="similarity">
    <text evidence="7">Belongs to the plant Proton pump-interactor protein family.</text>
</comment>
<keyword evidence="2" id="KW-1003">Cell membrane</keyword>
<sequence>MEKVDYDSCFHHRRAGSMGQVSAVGWSTGVKEPDPLNEADKELQRKNQDRFRLTEKLKEKRSERSNLKSQLQPFLAEKKKHNEIMDEKRKEMEPLQKGLAEHRTARNSAREGGMGLCSSEEELDDLIRSLHYRIQHESNTLNEEKQLLKEIKQLEATREKVIANVAVRMKIENSKGQTSELQDKMKLLGVNMDEVRKERKAVVAQIEQIDEKLKVVNDEIASLEEGLRSITEKRDNAYETLNTLRRKRDEVNSCFYQNRSLLNSARDLAAKKDKEQVEALCNSEVEKFMSQWSSNKAFRDDYERRILKSLDIRQLSRDGRMRNPDEKPIVVETPPAAKLETSALKVAPKHVNEVIKPPKSEEAQAQEVNKPAKAGAGRKENSTGETENAYEYEQTKELSKPKEVDPTKLKEMKREEEIAKAKLAMERKKKLAEKAATKAAARAQKEAEKKLKQKEKKAKKKAGANEPDAPAEETERETKAEEPEDAEKWM</sequence>
<feature type="compositionally biased region" description="Basic and acidic residues" evidence="9">
    <location>
        <begin position="476"/>
        <end position="490"/>
    </location>
</feature>
<feature type="compositionally biased region" description="Basic and acidic residues" evidence="9">
    <location>
        <begin position="31"/>
        <end position="66"/>
    </location>
</feature>
<dbReference type="InterPro" id="IPR055282">
    <property type="entry name" value="PPI1-4"/>
</dbReference>
<evidence type="ECO:0000256" key="8">
    <source>
        <dbReference type="SAM" id="Coils"/>
    </source>
</evidence>
<feature type="compositionally biased region" description="Basic residues" evidence="9">
    <location>
        <begin position="451"/>
        <end position="462"/>
    </location>
</feature>
<dbReference type="Proteomes" id="UP000243459">
    <property type="component" value="Chromosome 1"/>
</dbReference>
<accession>A0A5P1FLV6</accession>
<comment type="subcellular location">
    <subcellularLocation>
        <location evidence="1">Cell membrane</location>
        <topology evidence="1">Single-pass membrane protein</topology>
    </subcellularLocation>
</comment>
<keyword evidence="4" id="KW-1133">Transmembrane helix</keyword>
<evidence type="ECO:0000313" key="11">
    <source>
        <dbReference type="Proteomes" id="UP000243459"/>
    </source>
</evidence>
<keyword evidence="6" id="KW-0472">Membrane</keyword>
<reference evidence="11" key="1">
    <citation type="journal article" date="2017" name="Nat. Commun.">
        <title>The asparagus genome sheds light on the origin and evolution of a young Y chromosome.</title>
        <authorList>
            <person name="Harkess A."/>
            <person name="Zhou J."/>
            <person name="Xu C."/>
            <person name="Bowers J.E."/>
            <person name="Van der Hulst R."/>
            <person name="Ayyampalayam S."/>
            <person name="Mercati F."/>
            <person name="Riccardi P."/>
            <person name="McKain M.R."/>
            <person name="Kakrana A."/>
            <person name="Tang H."/>
            <person name="Ray J."/>
            <person name="Groenendijk J."/>
            <person name="Arikit S."/>
            <person name="Mathioni S.M."/>
            <person name="Nakano M."/>
            <person name="Shan H."/>
            <person name="Telgmann-Rauber A."/>
            <person name="Kanno A."/>
            <person name="Yue Z."/>
            <person name="Chen H."/>
            <person name="Li W."/>
            <person name="Chen Y."/>
            <person name="Xu X."/>
            <person name="Zhang Y."/>
            <person name="Luo S."/>
            <person name="Chen H."/>
            <person name="Gao J."/>
            <person name="Mao Z."/>
            <person name="Pires J.C."/>
            <person name="Luo M."/>
            <person name="Kudrna D."/>
            <person name="Wing R.A."/>
            <person name="Meyers B.C."/>
            <person name="Yi K."/>
            <person name="Kong H."/>
            <person name="Lavrijsen P."/>
            <person name="Sunseri F."/>
            <person name="Falavigna A."/>
            <person name="Ye Y."/>
            <person name="Leebens-Mack J.H."/>
            <person name="Chen G."/>
        </authorList>
    </citation>
    <scope>NUCLEOTIDE SEQUENCE [LARGE SCALE GENOMIC DNA]</scope>
    <source>
        <strain evidence="11">cv. DH0086</strain>
    </source>
</reference>
<evidence type="ECO:0000256" key="4">
    <source>
        <dbReference type="ARBA" id="ARBA00022989"/>
    </source>
</evidence>
<dbReference type="Gramene" id="ONK79074">
    <property type="protein sequence ID" value="ONK79074"/>
    <property type="gene ID" value="A4U43_C01F2630"/>
</dbReference>
<evidence type="ECO:0000256" key="7">
    <source>
        <dbReference type="ARBA" id="ARBA00038080"/>
    </source>
</evidence>
<proteinExistence type="inferred from homology"/>
<evidence type="ECO:0000256" key="1">
    <source>
        <dbReference type="ARBA" id="ARBA00004162"/>
    </source>
</evidence>
<feature type="compositionally biased region" description="Basic and acidic residues" evidence="9">
    <location>
        <begin position="1"/>
        <end position="10"/>
    </location>
</feature>
<dbReference type="AlphaFoldDB" id="A0A5P1FLV6"/>
<keyword evidence="5 8" id="KW-0175">Coiled coil</keyword>
<evidence type="ECO:0000256" key="6">
    <source>
        <dbReference type="ARBA" id="ARBA00023136"/>
    </source>
</evidence>
<evidence type="ECO:0000256" key="3">
    <source>
        <dbReference type="ARBA" id="ARBA00022692"/>
    </source>
</evidence>
<keyword evidence="11" id="KW-1185">Reference proteome</keyword>
<gene>
    <name evidence="10" type="ORF">A4U43_C01F2630</name>
</gene>
<evidence type="ECO:0000256" key="9">
    <source>
        <dbReference type="SAM" id="MobiDB-lite"/>
    </source>
</evidence>
<dbReference type="PANTHER" id="PTHR32219:SF2">
    <property type="entry name" value="PROTON PUMP-INTERACTOR 1"/>
    <property type="match status" value="1"/>
</dbReference>
<dbReference type="EMBL" id="CM007381">
    <property type="protein sequence ID" value="ONK79074.1"/>
    <property type="molecule type" value="Genomic_DNA"/>
</dbReference>
<keyword evidence="3" id="KW-0812">Transmembrane</keyword>
<feature type="coiled-coil region" evidence="8">
    <location>
        <begin position="192"/>
        <end position="247"/>
    </location>
</feature>